<keyword evidence="7 10" id="KW-0342">GTP-binding</keyword>
<dbReference type="CDD" id="cd21117">
    <property type="entry name" value="Twitch_MoaA"/>
    <property type="match status" value="1"/>
</dbReference>
<feature type="binding site" evidence="10">
    <location>
        <position position="191"/>
    </location>
    <ligand>
        <name>S-adenosyl-L-methionine</name>
        <dbReference type="ChEBI" id="CHEBI:59789"/>
    </ligand>
</feature>
<dbReference type="InterPro" id="IPR006638">
    <property type="entry name" value="Elp3/MiaA/NifB-like_rSAM"/>
</dbReference>
<feature type="binding site" evidence="10">
    <location>
        <position position="22"/>
    </location>
    <ligand>
        <name>[4Fe-4S] cluster</name>
        <dbReference type="ChEBI" id="CHEBI:49883"/>
        <label>1</label>
        <note>4Fe-4S-S-AdoMet</note>
    </ligand>
</feature>
<dbReference type="CDD" id="cd01335">
    <property type="entry name" value="Radical_SAM"/>
    <property type="match status" value="1"/>
</dbReference>
<feature type="binding site" evidence="10">
    <location>
        <begin position="262"/>
        <end position="264"/>
    </location>
    <ligand>
        <name>GTP</name>
        <dbReference type="ChEBI" id="CHEBI:37565"/>
    </ligand>
</feature>
<dbReference type="GO" id="GO:0005525">
    <property type="term" value="F:GTP binding"/>
    <property type="evidence" value="ECO:0007669"/>
    <property type="project" value="UniProtKB-UniRule"/>
</dbReference>
<feature type="binding site" evidence="10">
    <location>
        <position position="68"/>
    </location>
    <ligand>
        <name>S-adenosyl-L-methionine</name>
        <dbReference type="ChEBI" id="CHEBI:59789"/>
    </ligand>
</feature>
<feature type="binding site" evidence="10">
    <location>
        <position position="260"/>
    </location>
    <ligand>
        <name>[4Fe-4S] cluster</name>
        <dbReference type="ChEBI" id="CHEBI:49883"/>
        <label>2</label>
        <note>4Fe-4S-substrate</note>
    </ligand>
</feature>
<dbReference type="SUPFAM" id="SSF102114">
    <property type="entry name" value="Radical SAM enzymes"/>
    <property type="match status" value="1"/>
</dbReference>
<comment type="function">
    <text evidence="10">Catalyzes the cyclization of GTP to (8S)-3',8-cyclo-7,8-dihydroguanosine 5'-triphosphate.</text>
</comment>
<evidence type="ECO:0000256" key="2">
    <source>
        <dbReference type="ARBA" id="ARBA00022691"/>
    </source>
</evidence>
<dbReference type="SFLD" id="SFLDG01386">
    <property type="entry name" value="main_SPASM_domain-containing"/>
    <property type="match status" value="1"/>
</dbReference>
<name>A0A1S7LI54_MAGMO</name>
<keyword evidence="3 10" id="KW-0479">Metal-binding</keyword>
<dbReference type="InterPro" id="IPR007197">
    <property type="entry name" value="rSAM"/>
</dbReference>
<dbReference type="HAMAP" id="MF_01225_B">
    <property type="entry name" value="MoaA_B"/>
    <property type="match status" value="1"/>
</dbReference>
<feature type="binding site" evidence="10">
    <location>
        <position position="64"/>
    </location>
    <ligand>
        <name>GTP</name>
        <dbReference type="ChEBI" id="CHEBI:37565"/>
    </ligand>
</feature>
<feature type="binding site" evidence="10">
    <location>
        <position position="95"/>
    </location>
    <ligand>
        <name>GTP</name>
        <dbReference type="ChEBI" id="CHEBI:37565"/>
    </ligand>
</feature>
<dbReference type="InterPro" id="IPR040064">
    <property type="entry name" value="MoaA-like"/>
</dbReference>
<dbReference type="GO" id="GO:0006777">
    <property type="term" value="P:Mo-molybdopterin cofactor biosynthetic process"/>
    <property type="evidence" value="ECO:0007669"/>
    <property type="project" value="UniProtKB-UniRule"/>
</dbReference>
<evidence type="ECO:0000259" key="11">
    <source>
        <dbReference type="PROSITE" id="PS51918"/>
    </source>
</evidence>
<accession>A0A1S7LI54</accession>
<feature type="binding site" evidence="10">
    <location>
        <position position="257"/>
    </location>
    <ligand>
        <name>[4Fe-4S] cluster</name>
        <dbReference type="ChEBI" id="CHEBI:49883"/>
        <label>2</label>
        <note>4Fe-4S-substrate</note>
    </ligand>
</feature>
<dbReference type="GO" id="GO:1904047">
    <property type="term" value="F:S-adenosyl-L-methionine binding"/>
    <property type="evidence" value="ECO:0007669"/>
    <property type="project" value="UniProtKB-UniRule"/>
</dbReference>
<dbReference type="SFLD" id="SFLDG01383">
    <property type="entry name" value="cyclic_pyranopterin_phosphate"/>
    <property type="match status" value="1"/>
</dbReference>
<comment type="cofactor">
    <cofactor evidence="10">
        <name>[4Fe-4S] cluster</name>
        <dbReference type="ChEBI" id="CHEBI:49883"/>
    </cofactor>
    <text evidence="10">Binds 2 [4Fe-4S] clusters. Binds 1 [4Fe-4S] cluster coordinated with 3 cysteines and an exchangeable S-adenosyl-L-methionine and 1 [4Fe-4S] cluster coordinated with 3 cysteines and the GTP-derived substrate.</text>
</comment>
<feature type="binding site" evidence="10">
    <location>
        <position position="157"/>
    </location>
    <ligand>
        <name>GTP</name>
        <dbReference type="ChEBI" id="CHEBI:37565"/>
    </ligand>
</feature>
<keyword evidence="2 10" id="KW-0949">S-adenosyl-L-methionine</keyword>
<feature type="binding site" evidence="10">
    <location>
        <position position="15"/>
    </location>
    <ligand>
        <name>GTP</name>
        <dbReference type="ChEBI" id="CHEBI:37565"/>
    </ligand>
</feature>
<comment type="pathway">
    <text evidence="10">Cofactor biosynthesis; molybdopterin biosynthesis.</text>
</comment>
<dbReference type="SMART" id="SM00729">
    <property type="entry name" value="Elp3"/>
    <property type="match status" value="1"/>
</dbReference>
<keyword evidence="1 10" id="KW-0004">4Fe-4S</keyword>
<evidence type="ECO:0000256" key="1">
    <source>
        <dbReference type="ARBA" id="ARBA00022485"/>
    </source>
</evidence>
<keyword evidence="5 10" id="KW-0408">Iron</keyword>
<comment type="similarity">
    <text evidence="10">Belongs to the radical SAM superfamily. MoaA family.</text>
</comment>
<keyword evidence="6 10" id="KW-0411">Iron-sulfur</keyword>
<feature type="domain" description="Radical SAM core" evidence="11">
    <location>
        <begin position="6"/>
        <end position="234"/>
    </location>
</feature>
<dbReference type="EC" id="4.1.99.22" evidence="10"/>
<evidence type="ECO:0000256" key="8">
    <source>
        <dbReference type="ARBA" id="ARBA00023150"/>
    </source>
</evidence>
<dbReference type="GO" id="GO:0061798">
    <property type="term" value="F:GTP 3',8'-cyclase activity"/>
    <property type="evidence" value="ECO:0007669"/>
    <property type="project" value="UniProtKB-UniRule"/>
</dbReference>
<keyword evidence="8 10" id="KW-0501">Molybdenum cofactor biosynthesis</keyword>
<evidence type="ECO:0000256" key="10">
    <source>
        <dbReference type="HAMAP-Rule" id="MF_01225"/>
    </source>
</evidence>
<evidence type="ECO:0000256" key="4">
    <source>
        <dbReference type="ARBA" id="ARBA00022741"/>
    </source>
</evidence>
<reference evidence="12" key="1">
    <citation type="submission" date="2015-04" db="EMBL/GenBank/DDBJ databases">
        <authorList>
            <person name="Syromyatnikov M.Y."/>
            <person name="Popov V.N."/>
        </authorList>
    </citation>
    <scope>NUCLEOTIDE SEQUENCE</scope>
    <source>
        <strain evidence="12">MO-1</strain>
    </source>
</reference>
<gene>
    <name evidence="10 12" type="primary">moaA</name>
    <name evidence="12" type="ORF">MAGMO_2099</name>
</gene>
<dbReference type="GO" id="GO:0046872">
    <property type="term" value="F:metal ion binding"/>
    <property type="evidence" value="ECO:0007669"/>
    <property type="project" value="UniProtKB-KW"/>
</dbReference>
<keyword evidence="4 10" id="KW-0547">Nucleotide-binding</keyword>
<dbReference type="InterPro" id="IPR050105">
    <property type="entry name" value="MoCo_biosynth_MoaA/MoaC"/>
</dbReference>
<dbReference type="SFLD" id="SFLDG01067">
    <property type="entry name" value="SPASM/twitch_domain_containing"/>
    <property type="match status" value="1"/>
</dbReference>
<sequence length="327" mass="35405">MALIDAFGRSINYLRVSVTESCNMKCGYCRIPEVETLPSNHWLSFEEMRRLLGLFAELGIYRYRLTGGEPLLRKGIVELVEGLMSLEKVEEISLSTNALLLPRFAKPLKEAGLGRVNISLDTLDAATFKSLCGDVGSPDEVVAGIRAARAAGLEPVKVNMVVMKGINDHEIAPMVAFAKEEGLLLRFIETMPVGDAGSRTMERYMPAEEILEAVKSVSGASLDMVNEVKGAGPARYFSLGKGKGEVGVISAMSQHFCETCNRMRLTATGELVLCLGKDDRVDLKSPMRAGESDEAIKQHILNAVAAKPEAHDFLEKGSSHAMTALGG</sequence>
<feature type="binding site" evidence="10">
    <location>
        <position position="274"/>
    </location>
    <ligand>
        <name>[4Fe-4S] cluster</name>
        <dbReference type="ChEBI" id="CHEBI:49883"/>
        <label>2</label>
        <note>4Fe-4S-substrate</note>
    </ligand>
</feature>
<dbReference type="InterPro" id="IPR058240">
    <property type="entry name" value="rSAM_sf"/>
</dbReference>
<evidence type="ECO:0000256" key="6">
    <source>
        <dbReference type="ARBA" id="ARBA00023014"/>
    </source>
</evidence>
<dbReference type="Gene3D" id="3.20.20.70">
    <property type="entry name" value="Aldolase class I"/>
    <property type="match status" value="1"/>
</dbReference>
<keyword evidence="9 10" id="KW-0456">Lyase</keyword>
<dbReference type="PANTHER" id="PTHR22960:SF0">
    <property type="entry name" value="MOLYBDENUM COFACTOR BIOSYNTHESIS PROTEIN 1"/>
    <property type="match status" value="1"/>
</dbReference>
<dbReference type="InterPro" id="IPR013483">
    <property type="entry name" value="MoaA"/>
</dbReference>
<feature type="binding site" evidence="10">
    <location>
        <position position="29"/>
    </location>
    <ligand>
        <name>[4Fe-4S] cluster</name>
        <dbReference type="ChEBI" id="CHEBI:49883"/>
        <label>1</label>
        <note>4Fe-4S-S-AdoMet</note>
    </ligand>
</feature>
<dbReference type="Pfam" id="PF06463">
    <property type="entry name" value="Mob_synth_C"/>
    <property type="match status" value="1"/>
</dbReference>
<dbReference type="AlphaFoldDB" id="A0A1S7LI54"/>
<feature type="binding site" evidence="10">
    <location>
        <position position="119"/>
    </location>
    <ligand>
        <name>S-adenosyl-L-methionine</name>
        <dbReference type="ChEBI" id="CHEBI:59789"/>
    </ligand>
</feature>
<evidence type="ECO:0000256" key="7">
    <source>
        <dbReference type="ARBA" id="ARBA00023134"/>
    </source>
</evidence>
<proteinExistence type="inferred from homology"/>
<dbReference type="InterPro" id="IPR013785">
    <property type="entry name" value="Aldolase_TIM"/>
</dbReference>
<feature type="binding site" evidence="10">
    <location>
        <position position="28"/>
    </location>
    <ligand>
        <name>S-adenosyl-L-methionine</name>
        <dbReference type="ChEBI" id="CHEBI:59789"/>
    </ligand>
</feature>
<dbReference type="UniPathway" id="UPA00344"/>
<protein>
    <recommendedName>
        <fullName evidence="10">GTP 3',8-cyclase</fullName>
        <ecNumber evidence="10">4.1.99.22</ecNumber>
    </recommendedName>
    <alternativeName>
        <fullName evidence="10">Molybdenum cofactor biosynthesis protein A</fullName>
    </alternativeName>
</protein>
<dbReference type="GO" id="GO:0051539">
    <property type="term" value="F:4 iron, 4 sulfur cluster binding"/>
    <property type="evidence" value="ECO:0007669"/>
    <property type="project" value="UniProtKB-UniRule"/>
</dbReference>
<evidence type="ECO:0000256" key="9">
    <source>
        <dbReference type="ARBA" id="ARBA00023239"/>
    </source>
</evidence>
<dbReference type="EMBL" id="LO017727">
    <property type="protein sequence ID" value="CRH06268.1"/>
    <property type="molecule type" value="Genomic_DNA"/>
</dbReference>
<evidence type="ECO:0000256" key="5">
    <source>
        <dbReference type="ARBA" id="ARBA00023004"/>
    </source>
</evidence>
<dbReference type="GO" id="GO:0061799">
    <property type="term" value="F:cyclic pyranopterin monophosphate synthase activity"/>
    <property type="evidence" value="ECO:0007669"/>
    <property type="project" value="TreeGrafter"/>
</dbReference>
<organism evidence="12">
    <name type="scientific">Magnetococcus massalia (strain MO-1)</name>
    <dbReference type="NCBI Taxonomy" id="451514"/>
    <lineage>
        <taxon>Bacteria</taxon>
        <taxon>Pseudomonadati</taxon>
        <taxon>Pseudomonadota</taxon>
        <taxon>Magnetococcia</taxon>
        <taxon>Magnetococcales</taxon>
        <taxon>Magnetococcaceae</taxon>
        <taxon>Magnetococcus</taxon>
    </lineage>
</organism>
<dbReference type="PROSITE" id="PS51918">
    <property type="entry name" value="RADICAL_SAM"/>
    <property type="match status" value="1"/>
</dbReference>
<dbReference type="SFLD" id="SFLDS00029">
    <property type="entry name" value="Radical_SAM"/>
    <property type="match status" value="1"/>
</dbReference>
<dbReference type="PANTHER" id="PTHR22960">
    <property type="entry name" value="MOLYBDOPTERIN COFACTOR SYNTHESIS PROTEIN A"/>
    <property type="match status" value="1"/>
</dbReference>
<dbReference type="Pfam" id="PF04055">
    <property type="entry name" value="Radical_SAM"/>
    <property type="match status" value="1"/>
</dbReference>
<comment type="catalytic activity">
    <reaction evidence="10">
        <text>GTP + AH2 + S-adenosyl-L-methionine = (8S)-3',8-cyclo-7,8-dihydroguanosine 5'-triphosphate + 5'-deoxyadenosine + L-methionine + A + H(+)</text>
        <dbReference type="Rhea" id="RHEA:49576"/>
        <dbReference type="ChEBI" id="CHEBI:13193"/>
        <dbReference type="ChEBI" id="CHEBI:15378"/>
        <dbReference type="ChEBI" id="CHEBI:17319"/>
        <dbReference type="ChEBI" id="CHEBI:17499"/>
        <dbReference type="ChEBI" id="CHEBI:37565"/>
        <dbReference type="ChEBI" id="CHEBI:57844"/>
        <dbReference type="ChEBI" id="CHEBI:59789"/>
        <dbReference type="ChEBI" id="CHEBI:131766"/>
        <dbReference type="EC" id="4.1.99.22"/>
    </reaction>
</comment>
<dbReference type="NCBIfam" id="NF001199">
    <property type="entry name" value="PRK00164.2-1"/>
    <property type="match status" value="1"/>
</dbReference>
<feature type="binding site" evidence="10">
    <location>
        <position position="26"/>
    </location>
    <ligand>
        <name>[4Fe-4S] cluster</name>
        <dbReference type="ChEBI" id="CHEBI:49883"/>
        <label>1</label>
        <note>4Fe-4S-S-AdoMet</note>
    </ligand>
</feature>
<evidence type="ECO:0000256" key="3">
    <source>
        <dbReference type="ARBA" id="ARBA00022723"/>
    </source>
</evidence>
<dbReference type="NCBIfam" id="TIGR02666">
    <property type="entry name" value="moaA"/>
    <property type="match status" value="1"/>
</dbReference>
<comment type="subunit">
    <text evidence="10">Monomer and homodimer.</text>
</comment>
<evidence type="ECO:0000313" key="12">
    <source>
        <dbReference type="EMBL" id="CRH06268.1"/>
    </source>
</evidence>
<dbReference type="InterPro" id="IPR010505">
    <property type="entry name" value="MoaA_twitch"/>
</dbReference>